<dbReference type="InterPro" id="IPR010987">
    <property type="entry name" value="Glutathione-S-Trfase_C-like"/>
</dbReference>
<keyword evidence="4 8" id="KW-0808">Transferase</keyword>
<dbReference type="InterPro" id="IPR003081">
    <property type="entry name" value="GST_mu"/>
</dbReference>
<dbReference type="PROSITE" id="PS50405">
    <property type="entry name" value="GST_CTER"/>
    <property type="match status" value="1"/>
</dbReference>
<accession>A0A226EF90</accession>
<dbReference type="InterPro" id="IPR004046">
    <property type="entry name" value="GST_C"/>
</dbReference>
<dbReference type="OMA" id="LCYTDFE"/>
<feature type="domain" description="GST N-terminal" evidence="6">
    <location>
        <begin position="2"/>
        <end position="89"/>
    </location>
</feature>
<dbReference type="SFLD" id="SFLDG01205">
    <property type="entry name" value="AMPS.1"/>
    <property type="match status" value="1"/>
</dbReference>
<protein>
    <recommendedName>
        <fullName evidence="3">glutathione transferase</fullName>
        <ecNumber evidence="3">2.5.1.18</ecNumber>
    </recommendedName>
</protein>
<dbReference type="FunFam" id="1.20.1050.10:FF:000003">
    <property type="entry name" value="Glutathione S-transferase 2"/>
    <property type="match status" value="1"/>
</dbReference>
<reference evidence="8 9" key="1">
    <citation type="submission" date="2015-12" db="EMBL/GenBank/DDBJ databases">
        <title>The genome of Folsomia candida.</title>
        <authorList>
            <person name="Faddeeva A."/>
            <person name="Derks M.F."/>
            <person name="Anvar Y."/>
            <person name="Smit S."/>
            <person name="Van Straalen N."/>
            <person name="Roelofs D."/>
        </authorList>
    </citation>
    <scope>NUCLEOTIDE SEQUENCE [LARGE SCALE GENOMIC DNA]</scope>
    <source>
        <strain evidence="8 9">VU population</strain>
        <tissue evidence="8">Whole body</tissue>
    </source>
</reference>
<feature type="domain" description="GST C-terminal" evidence="7">
    <location>
        <begin position="91"/>
        <end position="209"/>
    </location>
</feature>
<dbReference type="InterPro" id="IPR040079">
    <property type="entry name" value="Glutathione_S-Trfase"/>
</dbReference>
<dbReference type="PANTHER" id="PTHR11571">
    <property type="entry name" value="GLUTATHIONE S-TRANSFERASE"/>
    <property type="match status" value="1"/>
</dbReference>
<dbReference type="InterPro" id="IPR036282">
    <property type="entry name" value="Glutathione-S-Trfase_C_sf"/>
</dbReference>
<dbReference type="SFLD" id="SFLDG00363">
    <property type="entry name" value="AMPS_(cytGST):_Alpha-__Mu-__Pi"/>
    <property type="match status" value="1"/>
</dbReference>
<comment type="caution">
    <text evidence="8">The sequence shown here is derived from an EMBL/GenBank/DDBJ whole genome shotgun (WGS) entry which is preliminary data.</text>
</comment>
<evidence type="ECO:0000256" key="5">
    <source>
        <dbReference type="ARBA" id="ARBA00047960"/>
    </source>
</evidence>
<keyword evidence="9" id="KW-1185">Reference proteome</keyword>
<dbReference type="InterPro" id="IPR036249">
    <property type="entry name" value="Thioredoxin-like_sf"/>
</dbReference>
<dbReference type="Gene3D" id="1.20.1050.10">
    <property type="match status" value="1"/>
</dbReference>
<dbReference type="PANTHER" id="PTHR11571:SF222">
    <property type="entry name" value="GLUTATHIONE TRANSFERASE"/>
    <property type="match status" value="1"/>
</dbReference>
<name>A0A226EF90_FOLCA</name>
<proteinExistence type="inferred from homology"/>
<organism evidence="8 9">
    <name type="scientific">Folsomia candida</name>
    <name type="common">Springtail</name>
    <dbReference type="NCBI Taxonomy" id="158441"/>
    <lineage>
        <taxon>Eukaryota</taxon>
        <taxon>Metazoa</taxon>
        <taxon>Ecdysozoa</taxon>
        <taxon>Arthropoda</taxon>
        <taxon>Hexapoda</taxon>
        <taxon>Collembola</taxon>
        <taxon>Entomobryomorpha</taxon>
        <taxon>Isotomoidea</taxon>
        <taxon>Isotomidae</taxon>
        <taxon>Proisotominae</taxon>
        <taxon>Folsomia</taxon>
    </lineage>
</organism>
<dbReference type="Gene3D" id="3.40.30.10">
    <property type="entry name" value="Glutaredoxin"/>
    <property type="match status" value="1"/>
</dbReference>
<comment type="similarity">
    <text evidence="2">Belongs to the GST superfamily. Mu family.</text>
</comment>
<dbReference type="SUPFAM" id="SSF52833">
    <property type="entry name" value="Thioredoxin-like"/>
    <property type="match status" value="1"/>
</dbReference>
<dbReference type="InterPro" id="IPR050213">
    <property type="entry name" value="GST_superfamily"/>
</dbReference>
<dbReference type="EMBL" id="LNIX01000004">
    <property type="protein sequence ID" value="OXA56303.1"/>
    <property type="molecule type" value="Genomic_DNA"/>
</dbReference>
<evidence type="ECO:0000256" key="3">
    <source>
        <dbReference type="ARBA" id="ARBA00012452"/>
    </source>
</evidence>
<dbReference type="Proteomes" id="UP000198287">
    <property type="component" value="Unassembled WGS sequence"/>
</dbReference>
<dbReference type="PRINTS" id="PR01267">
    <property type="entry name" value="GSTRNSFRASEM"/>
</dbReference>
<evidence type="ECO:0000259" key="7">
    <source>
        <dbReference type="PROSITE" id="PS50405"/>
    </source>
</evidence>
<dbReference type="GO" id="GO:0004364">
    <property type="term" value="F:glutathione transferase activity"/>
    <property type="evidence" value="ECO:0007669"/>
    <property type="project" value="UniProtKB-EC"/>
</dbReference>
<dbReference type="OrthoDB" id="4951845at2759"/>
<evidence type="ECO:0000259" key="6">
    <source>
        <dbReference type="PROSITE" id="PS50404"/>
    </source>
</evidence>
<dbReference type="GO" id="GO:0006749">
    <property type="term" value="P:glutathione metabolic process"/>
    <property type="evidence" value="ECO:0007669"/>
    <property type="project" value="TreeGrafter"/>
</dbReference>
<comment type="catalytic activity">
    <reaction evidence="5">
        <text>RX + glutathione = an S-substituted glutathione + a halide anion + H(+)</text>
        <dbReference type="Rhea" id="RHEA:16437"/>
        <dbReference type="ChEBI" id="CHEBI:15378"/>
        <dbReference type="ChEBI" id="CHEBI:16042"/>
        <dbReference type="ChEBI" id="CHEBI:17792"/>
        <dbReference type="ChEBI" id="CHEBI:57925"/>
        <dbReference type="ChEBI" id="CHEBI:90779"/>
        <dbReference type="EC" id="2.5.1.18"/>
    </reaction>
</comment>
<evidence type="ECO:0000256" key="1">
    <source>
        <dbReference type="ARBA" id="ARBA00003701"/>
    </source>
</evidence>
<dbReference type="EC" id="2.5.1.18" evidence="3"/>
<evidence type="ECO:0000256" key="4">
    <source>
        <dbReference type="ARBA" id="ARBA00022679"/>
    </source>
</evidence>
<gene>
    <name evidence="8" type="ORF">Fcan01_08580</name>
</gene>
<dbReference type="InterPro" id="IPR004045">
    <property type="entry name" value="Glutathione_S-Trfase_N"/>
</dbReference>
<dbReference type="SUPFAM" id="SSF47616">
    <property type="entry name" value="GST C-terminal domain-like"/>
    <property type="match status" value="1"/>
</dbReference>
<comment type="function">
    <text evidence="1">Conjugation of reduced glutathione to a wide number of exogenous and endogenous hydrophobic electrophiles.</text>
</comment>
<dbReference type="Pfam" id="PF02798">
    <property type="entry name" value="GST_N"/>
    <property type="match status" value="1"/>
</dbReference>
<dbReference type="PROSITE" id="PS50404">
    <property type="entry name" value="GST_NTER"/>
    <property type="match status" value="1"/>
</dbReference>
<evidence type="ECO:0000256" key="2">
    <source>
        <dbReference type="ARBA" id="ARBA00005861"/>
    </source>
</evidence>
<dbReference type="AlphaFoldDB" id="A0A226EF90"/>
<dbReference type="STRING" id="158441.A0A226EF90"/>
<sequence length="218" mass="25114">MAPIILAYWDIRGFAQPIRLLLANSGLEWEDKLYVTGPAPTFDKTCWFGEKETLGFDFPNLPYLIDGDVKVTQTIAIIRYLARKTGLAGQSDDQQRRIDLITEEWHDFKGPFYPLCYNPEFHSLKPAYLTNAALKLARFSKYLGDMAWFAGDKLTYVDFLMYEIFDEHKLLEPTILSAFPNLEEFQARFEALPKIAEFIASPKFIKYPINNRMATFGG</sequence>
<dbReference type="CDD" id="cd03075">
    <property type="entry name" value="GST_N_Mu"/>
    <property type="match status" value="1"/>
</dbReference>
<dbReference type="SFLD" id="SFLDS00019">
    <property type="entry name" value="Glutathione_Transferase_(cytos"/>
    <property type="match status" value="1"/>
</dbReference>
<evidence type="ECO:0000313" key="9">
    <source>
        <dbReference type="Proteomes" id="UP000198287"/>
    </source>
</evidence>
<dbReference type="Pfam" id="PF14497">
    <property type="entry name" value="GST_C_3"/>
    <property type="match status" value="1"/>
</dbReference>
<evidence type="ECO:0000313" key="8">
    <source>
        <dbReference type="EMBL" id="OXA56303.1"/>
    </source>
</evidence>